<evidence type="ECO:0000313" key="4">
    <source>
        <dbReference type="Proteomes" id="UP000334019"/>
    </source>
</evidence>
<feature type="region of interest" description="Disordered" evidence="1">
    <location>
        <begin position="361"/>
        <end position="387"/>
    </location>
</feature>
<dbReference type="RefSeq" id="WP_153759277.1">
    <property type="nucleotide sequence ID" value="NZ_CP045851.1"/>
</dbReference>
<dbReference type="PANTHER" id="PTHR36304">
    <property type="entry name" value="DOMAIN GTPASE-ACTIVATING PROTEIN, PUTATIVE-RELATED-RELATED"/>
    <property type="match status" value="1"/>
</dbReference>
<feature type="compositionally biased region" description="Acidic residues" evidence="1">
    <location>
        <begin position="303"/>
        <end position="314"/>
    </location>
</feature>
<evidence type="ECO:0000313" key="3">
    <source>
        <dbReference type="EMBL" id="QGG95169.1"/>
    </source>
</evidence>
<protein>
    <submittedName>
        <fullName evidence="3">DUF4388 domain-containing protein</fullName>
    </submittedName>
</protein>
<dbReference type="Pfam" id="PF14332">
    <property type="entry name" value="DUF4388"/>
    <property type="match status" value="1"/>
</dbReference>
<gene>
    <name evidence="3" type="ORF">GH723_08690</name>
</gene>
<sequence>MALQGTLETFALPDVLRLLASTKKTGVLRVDTDRGTGELLVVDGALTGGAAERAPRAEEPADVLFELLRAAGGSFVFDADADASGGRTSQEVESALAVAEEQLGEWRQIEAVVPSPHRLVTIDADRDSDITLTAGQWKAVATVGSGCTVDELGDRLGLAELPTARLVRDLVQIGAVALGDHDVVAVDPPASAAHEAPAPAPVAAVPAPAPDPEPVAPQALPDPEPFQPLTEAPAPVAEEPFTSSSASFEPLVEEPSSNGAAPVAPLFGGAADAPSPAEPAPTADSSTWGEATAFAPSPASSFFDDDESDDDPLADDPFGPDPFRIPRLPSAPDAVAEEDSDAAEMARQLANLSPRAAQAVAAAAAATSEEERDQALAQVNEETEEPLNRGLLLKFLSSVDE</sequence>
<feature type="region of interest" description="Disordered" evidence="1">
    <location>
        <begin position="190"/>
        <end position="345"/>
    </location>
</feature>
<dbReference type="PANTHER" id="PTHR36304:SF4">
    <property type="entry name" value="DUF4388 DOMAIN-CONTAINING PROTEIN"/>
    <property type="match status" value="1"/>
</dbReference>
<evidence type="ECO:0000259" key="2">
    <source>
        <dbReference type="Pfam" id="PF14332"/>
    </source>
</evidence>
<keyword evidence="4" id="KW-1185">Reference proteome</keyword>
<organism evidence="3 4">
    <name type="scientific">Actinomarinicola tropica</name>
    <dbReference type="NCBI Taxonomy" id="2789776"/>
    <lineage>
        <taxon>Bacteria</taxon>
        <taxon>Bacillati</taxon>
        <taxon>Actinomycetota</taxon>
        <taxon>Acidimicrobiia</taxon>
        <taxon>Acidimicrobiales</taxon>
        <taxon>Iamiaceae</taxon>
        <taxon>Actinomarinicola</taxon>
    </lineage>
</organism>
<dbReference type="AlphaFoldDB" id="A0A5Q2RE74"/>
<dbReference type="EMBL" id="CP045851">
    <property type="protein sequence ID" value="QGG95169.1"/>
    <property type="molecule type" value="Genomic_DNA"/>
</dbReference>
<feature type="compositionally biased region" description="Pro residues" evidence="1">
    <location>
        <begin position="207"/>
        <end position="226"/>
    </location>
</feature>
<dbReference type="KEGG" id="atq:GH723_08690"/>
<proteinExistence type="predicted"/>
<reference evidence="3 4" key="1">
    <citation type="submission" date="2019-11" db="EMBL/GenBank/DDBJ databases">
        <authorList>
            <person name="He Y."/>
        </authorList>
    </citation>
    <scope>NUCLEOTIDE SEQUENCE [LARGE SCALE GENOMIC DNA]</scope>
    <source>
        <strain evidence="3 4">SCSIO 58843</strain>
    </source>
</reference>
<feature type="compositionally biased region" description="Low complexity" evidence="1">
    <location>
        <begin position="270"/>
        <end position="302"/>
    </location>
</feature>
<name>A0A5Q2RE74_9ACTN</name>
<feature type="compositionally biased region" description="Low complexity" evidence="1">
    <location>
        <begin position="190"/>
        <end position="206"/>
    </location>
</feature>
<feature type="domain" description="PatA-like N-terminal" evidence="2">
    <location>
        <begin position="4"/>
        <end position="107"/>
    </location>
</feature>
<dbReference type="InterPro" id="IPR025497">
    <property type="entry name" value="PatA-like_N"/>
</dbReference>
<accession>A0A5Q2RE74</accession>
<evidence type="ECO:0000256" key="1">
    <source>
        <dbReference type="SAM" id="MobiDB-lite"/>
    </source>
</evidence>
<dbReference type="Proteomes" id="UP000334019">
    <property type="component" value="Chromosome"/>
</dbReference>